<protein>
    <submittedName>
        <fullName evidence="3">Uncharacterized protein</fullName>
    </submittedName>
</protein>
<reference evidence="4" key="1">
    <citation type="submission" date="2019-07" db="EMBL/GenBank/DDBJ databases">
        <title>De Novo Assembly of kiwifruit Actinidia rufa.</title>
        <authorList>
            <person name="Sugita-Konishi S."/>
            <person name="Sato K."/>
            <person name="Mori E."/>
            <person name="Abe Y."/>
            <person name="Kisaki G."/>
            <person name="Hamano K."/>
            <person name="Suezawa K."/>
            <person name="Otani M."/>
            <person name="Fukuda T."/>
            <person name="Manabe T."/>
            <person name="Gomi K."/>
            <person name="Tabuchi M."/>
            <person name="Akimitsu K."/>
            <person name="Kataoka I."/>
        </authorList>
    </citation>
    <scope>NUCLEOTIDE SEQUENCE [LARGE SCALE GENOMIC DNA]</scope>
    <source>
        <strain evidence="4">cv. Fuchu</strain>
    </source>
</reference>
<feature type="chain" id="PRO_5033911217" evidence="1">
    <location>
        <begin position="28"/>
        <end position="114"/>
    </location>
</feature>
<keyword evidence="1" id="KW-0732">Signal</keyword>
<accession>A0A7J0D943</accession>
<comment type="caution">
    <text evidence="3">The sequence shown here is derived from an EMBL/GenBank/DDBJ whole genome shotgun (WGS) entry which is preliminary data.</text>
</comment>
<reference evidence="3" key="2">
    <citation type="submission" date="2020-08" db="EMBL/GenBank/DDBJ databases">
        <title>De Novo Assembly of kiwifruit Actinidia rufa.</title>
        <authorList>
            <person name="Sugita-Konishi S."/>
            <person name="Sato K."/>
            <person name="Mori E."/>
            <person name="Abe Y."/>
            <person name="Kisaki G."/>
            <person name="Hamano K."/>
            <person name="Suezawa K."/>
            <person name="Otani M."/>
            <person name="Fukuda T."/>
            <person name="Manabe T."/>
            <person name="Gomi K."/>
            <person name="Tabuchi M."/>
            <person name="Akimitsu K."/>
            <person name="Kataoka I."/>
        </authorList>
    </citation>
    <scope>NUCLEOTIDE SEQUENCE</scope>
    <source>
        <strain evidence="3">Fuchu</strain>
    </source>
</reference>
<keyword evidence="4" id="KW-1185">Reference proteome</keyword>
<evidence type="ECO:0000256" key="1">
    <source>
        <dbReference type="SAM" id="SignalP"/>
    </source>
</evidence>
<evidence type="ECO:0000313" key="3">
    <source>
        <dbReference type="EMBL" id="GFS28887.1"/>
    </source>
</evidence>
<gene>
    <name evidence="2" type="ORF">Acr_00g0000860</name>
    <name evidence="3" type="ORF">Acr_00g0004450</name>
</gene>
<dbReference type="AlphaFoldDB" id="A0A7J0D943"/>
<dbReference type="Proteomes" id="UP000585474">
    <property type="component" value="Unassembled WGS sequence"/>
</dbReference>
<evidence type="ECO:0000313" key="2">
    <source>
        <dbReference type="EMBL" id="GFS28258.1"/>
    </source>
</evidence>
<organism evidence="3 4">
    <name type="scientific">Actinidia rufa</name>
    <dbReference type="NCBI Taxonomy" id="165716"/>
    <lineage>
        <taxon>Eukaryota</taxon>
        <taxon>Viridiplantae</taxon>
        <taxon>Streptophyta</taxon>
        <taxon>Embryophyta</taxon>
        <taxon>Tracheophyta</taxon>
        <taxon>Spermatophyta</taxon>
        <taxon>Magnoliopsida</taxon>
        <taxon>eudicotyledons</taxon>
        <taxon>Gunneridae</taxon>
        <taxon>Pentapetalae</taxon>
        <taxon>asterids</taxon>
        <taxon>Ericales</taxon>
        <taxon>Actinidiaceae</taxon>
        <taxon>Actinidia</taxon>
    </lineage>
</organism>
<dbReference type="EMBL" id="BJWL01000058">
    <property type="protein sequence ID" value="GFS28887.1"/>
    <property type="molecule type" value="Genomic_DNA"/>
</dbReference>
<feature type="signal peptide" evidence="1">
    <location>
        <begin position="1"/>
        <end position="27"/>
    </location>
</feature>
<sequence>MGSNRFGWVDLLYHLVAHLSSLSLVRSHYPQSLVYPGPARAMRGIRVGSSLAPNAYHYYEAAASDDREEHLLSYPSQPYSLVDPIPNPADPTPFFSFPSKPVHSFEIGQIPSLE</sequence>
<name>A0A7J0D943_9ERIC</name>
<evidence type="ECO:0000313" key="4">
    <source>
        <dbReference type="Proteomes" id="UP000585474"/>
    </source>
</evidence>
<proteinExistence type="predicted"/>
<dbReference type="EMBL" id="BJWL01000037">
    <property type="protein sequence ID" value="GFS28258.1"/>
    <property type="molecule type" value="Genomic_DNA"/>
</dbReference>